<evidence type="ECO:0000259" key="3">
    <source>
        <dbReference type="PROSITE" id="PS50158"/>
    </source>
</evidence>
<dbReference type="Pfam" id="PF14392">
    <property type="entry name" value="zf-CCHC_4"/>
    <property type="match status" value="1"/>
</dbReference>
<feature type="domain" description="CCHC-type" evidence="3">
    <location>
        <begin position="209"/>
        <end position="222"/>
    </location>
</feature>
<keyword evidence="1" id="KW-0863">Zinc-finger</keyword>
<dbReference type="EMBL" id="OIVN01006475">
    <property type="protein sequence ID" value="SPD33838.1"/>
    <property type="molecule type" value="Genomic_DNA"/>
</dbReference>
<accession>A0A2N9JAD5</accession>
<dbReference type="PANTHER" id="PTHR31286">
    <property type="entry name" value="GLYCINE-RICH CELL WALL STRUCTURAL PROTEIN 1.8-LIKE"/>
    <property type="match status" value="1"/>
</dbReference>
<evidence type="ECO:0000256" key="1">
    <source>
        <dbReference type="PROSITE-ProRule" id="PRU00047"/>
    </source>
</evidence>
<reference evidence="4" key="1">
    <citation type="submission" date="2018-02" db="EMBL/GenBank/DDBJ databases">
        <authorList>
            <person name="Cohen D.B."/>
            <person name="Kent A.D."/>
        </authorList>
    </citation>
    <scope>NUCLEOTIDE SEQUENCE</scope>
</reference>
<evidence type="ECO:0000313" key="4">
    <source>
        <dbReference type="EMBL" id="SPD33838.1"/>
    </source>
</evidence>
<dbReference type="GO" id="GO:0003676">
    <property type="term" value="F:nucleic acid binding"/>
    <property type="evidence" value="ECO:0007669"/>
    <property type="project" value="InterPro"/>
</dbReference>
<gene>
    <name evidence="4" type="ORF">FSB_LOCUS61720</name>
</gene>
<dbReference type="InterPro" id="IPR025558">
    <property type="entry name" value="DUF4283"/>
</dbReference>
<organism evidence="4">
    <name type="scientific">Fagus sylvatica</name>
    <name type="common">Beechnut</name>
    <dbReference type="NCBI Taxonomy" id="28930"/>
    <lineage>
        <taxon>Eukaryota</taxon>
        <taxon>Viridiplantae</taxon>
        <taxon>Streptophyta</taxon>
        <taxon>Embryophyta</taxon>
        <taxon>Tracheophyta</taxon>
        <taxon>Spermatophyta</taxon>
        <taxon>Magnoliopsida</taxon>
        <taxon>eudicotyledons</taxon>
        <taxon>Gunneridae</taxon>
        <taxon>Pentapetalae</taxon>
        <taxon>rosids</taxon>
        <taxon>fabids</taxon>
        <taxon>Fagales</taxon>
        <taxon>Fagaceae</taxon>
        <taxon>Fagus</taxon>
    </lineage>
</organism>
<dbReference type="InterPro" id="IPR001878">
    <property type="entry name" value="Znf_CCHC"/>
</dbReference>
<keyword evidence="1" id="KW-0862">Zinc</keyword>
<protein>
    <recommendedName>
        <fullName evidence="3">CCHC-type domain-containing protein</fullName>
    </recommendedName>
</protein>
<dbReference type="GO" id="GO:0008270">
    <property type="term" value="F:zinc ion binding"/>
    <property type="evidence" value="ECO:0007669"/>
    <property type="project" value="UniProtKB-KW"/>
</dbReference>
<dbReference type="InterPro" id="IPR040256">
    <property type="entry name" value="At4g02000-like"/>
</dbReference>
<proteinExistence type="predicted"/>
<dbReference type="PANTHER" id="PTHR31286:SF178">
    <property type="entry name" value="DUF4283 DOMAIN-CONTAINING PROTEIN"/>
    <property type="match status" value="1"/>
</dbReference>
<dbReference type="Pfam" id="PF14111">
    <property type="entry name" value="DUF4283"/>
    <property type="match status" value="1"/>
</dbReference>
<keyword evidence="1" id="KW-0479">Metal-binding</keyword>
<sequence length="542" mass="60727">MEESHEQRLIENIVSKTEKLGWNKPKVSLEVDRSANVQSQLMLIGKILSLKPFSRLIVKDIITKSWNPVNEVEVSLVDKNIFIFSFKHEADVRRAWDRRPWSIKGEHLILKKFMPEQSLNEVDFSTSDFWVQVHGLPLIWQNRPSLLKIGRLLGSVIDVDLAGNSWKRFVRIRVGLEISAPLLTGFLLDREKLPDLWIPFKYEKLGNFCYGCGRIGHEVKNCNNQDSNCIRNKGETMSIFGNWLRADNGEFQPGIDLINLRNSDTIECSANARKEGDVSPERLLREAGEDCSHSTQNQLQWPKAAQTASDTWHEIEKKEKTDVNVLGLSTSNINDDMGLEDMTVIAQLTGGKIEDKEDLAMSADDIIFPLANIDQTHPIPTHVVRKEPDNQSLKGLGLGENYGPNFESPMSFPSQQNIEVGLLVSSIKRKEVEQEENQPILKAKKARVEGNMDSHLISPNTAEQNTPPTMVKVLSSSKTAAKGISPKSLARAKAGNTWRRTKKNLPHMSTDPVAMLDSTVESSPSSVQMAEEAGLITPQPSP</sequence>
<feature type="compositionally biased region" description="Polar residues" evidence="2">
    <location>
        <begin position="519"/>
        <end position="528"/>
    </location>
</feature>
<dbReference type="PROSITE" id="PS50158">
    <property type="entry name" value="ZF_CCHC"/>
    <property type="match status" value="1"/>
</dbReference>
<dbReference type="AlphaFoldDB" id="A0A2N9JAD5"/>
<dbReference type="InterPro" id="IPR025836">
    <property type="entry name" value="Zn_knuckle_CX2CX4HX4C"/>
</dbReference>
<evidence type="ECO:0000256" key="2">
    <source>
        <dbReference type="SAM" id="MobiDB-lite"/>
    </source>
</evidence>
<name>A0A2N9JAD5_FAGSY</name>
<feature type="region of interest" description="Disordered" evidence="2">
    <location>
        <begin position="477"/>
        <end position="542"/>
    </location>
</feature>